<comment type="caution">
    <text evidence="1">The sequence shown here is derived from an EMBL/GenBank/DDBJ whole genome shotgun (WGS) entry which is preliminary data.</text>
</comment>
<evidence type="ECO:0000313" key="2">
    <source>
        <dbReference type="Proteomes" id="UP000605259"/>
    </source>
</evidence>
<protein>
    <submittedName>
        <fullName evidence="1">Uncharacterized protein</fullName>
    </submittedName>
</protein>
<evidence type="ECO:0000313" key="1">
    <source>
        <dbReference type="EMBL" id="GGE62273.1"/>
    </source>
</evidence>
<dbReference type="EMBL" id="BMFK01000001">
    <property type="protein sequence ID" value="GGE62273.1"/>
    <property type="molecule type" value="Genomic_DNA"/>
</dbReference>
<reference evidence="1" key="2">
    <citation type="submission" date="2020-09" db="EMBL/GenBank/DDBJ databases">
        <authorList>
            <person name="Sun Q."/>
            <person name="Zhou Y."/>
        </authorList>
    </citation>
    <scope>NUCLEOTIDE SEQUENCE</scope>
    <source>
        <strain evidence="1">CGMCC 1.12698</strain>
    </source>
</reference>
<keyword evidence="2" id="KW-1185">Reference proteome</keyword>
<reference evidence="1" key="1">
    <citation type="journal article" date="2014" name="Int. J. Syst. Evol. Microbiol.">
        <title>Complete genome sequence of Corynebacterium casei LMG S-19264T (=DSM 44701T), isolated from a smear-ripened cheese.</title>
        <authorList>
            <consortium name="US DOE Joint Genome Institute (JGI-PGF)"/>
            <person name="Walter F."/>
            <person name="Albersmeier A."/>
            <person name="Kalinowski J."/>
            <person name="Ruckert C."/>
        </authorList>
    </citation>
    <scope>NUCLEOTIDE SEQUENCE</scope>
    <source>
        <strain evidence="1">CGMCC 1.12698</strain>
    </source>
</reference>
<sequence length="78" mass="9344">MFGEPVSFDGTLKQFTLTVRKKTIDVEPFDYDYATVKPLLKKYRIPIYCRTSIVDNRRRNEERKVYAITFRVDYADIK</sequence>
<accession>A0A917AP09</accession>
<name>A0A917AP09_9BACI</name>
<proteinExistence type="predicted"/>
<dbReference type="Proteomes" id="UP000605259">
    <property type="component" value="Unassembled WGS sequence"/>
</dbReference>
<dbReference type="AlphaFoldDB" id="A0A917AP09"/>
<organism evidence="1 2">
    <name type="scientific">Priestia taiwanensis</name>
    <dbReference type="NCBI Taxonomy" id="1347902"/>
    <lineage>
        <taxon>Bacteria</taxon>
        <taxon>Bacillati</taxon>
        <taxon>Bacillota</taxon>
        <taxon>Bacilli</taxon>
        <taxon>Bacillales</taxon>
        <taxon>Bacillaceae</taxon>
        <taxon>Priestia</taxon>
    </lineage>
</organism>
<gene>
    <name evidence="1" type="ORF">GCM10007140_10670</name>
</gene>